<dbReference type="SMART" id="SM00448">
    <property type="entry name" value="REC"/>
    <property type="match status" value="1"/>
</dbReference>
<dbReference type="InterPro" id="IPR036388">
    <property type="entry name" value="WH-like_DNA-bd_sf"/>
</dbReference>
<dbReference type="GO" id="GO:0016301">
    <property type="term" value="F:kinase activity"/>
    <property type="evidence" value="ECO:0007669"/>
    <property type="project" value="UniProtKB-KW"/>
</dbReference>
<dbReference type="OrthoDB" id="9790442at2"/>
<evidence type="ECO:0000256" key="4">
    <source>
        <dbReference type="ARBA" id="ARBA00023125"/>
    </source>
</evidence>
<dbReference type="GO" id="GO:0005829">
    <property type="term" value="C:cytosol"/>
    <property type="evidence" value="ECO:0007669"/>
    <property type="project" value="TreeGrafter"/>
</dbReference>
<dbReference type="STRING" id="33033.NW74_03805"/>
<dbReference type="GO" id="GO:0000156">
    <property type="term" value="F:phosphorelay response regulator activity"/>
    <property type="evidence" value="ECO:0007669"/>
    <property type="project" value="TreeGrafter"/>
</dbReference>
<dbReference type="SUPFAM" id="SSF46894">
    <property type="entry name" value="C-terminal effector domain of the bipartite response regulators"/>
    <property type="match status" value="1"/>
</dbReference>
<evidence type="ECO:0000256" key="5">
    <source>
        <dbReference type="ARBA" id="ARBA00023163"/>
    </source>
</evidence>
<evidence type="ECO:0000256" key="1">
    <source>
        <dbReference type="ARBA" id="ARBA00022553"/>
    </source>
</evidence>
<keyword evidence="1 6" id="KW-0597">Phosphoprotein</keyword>
<keyword evidence="12" id="KW-1185">Reference proteome</keyword>
<dbReference type="Proteomes" id="UP000031386">
    <property type="component" value="Chromosome"/>
</dbReference>
<dbReference type="Pfam" id="PF00486">
    <property type="entry name" value="Trans_reg_C"/>
    <property type="match status" value="1"/>
</dbReference>
<dbReference type="PANTHER" id="PTHR48111">
    <property type="entry name" value="REGULATOR OF RPOS"/>
    <property type="match status" value="1"/>
</dbReference>
<dbReference type="Gene3D" id="3.40.50.2300">
    <property type="match status" value="1"/>
</dbReference>
<reference evidence="10 12" key="1">
    <citation type="submission" date="2014-10" db="EMBL/GenBank/DDBJ databases">
        <title>Complete genome sequence of Parvimonas micra KCOM 1535 (= ChDC B708).</title>
        <authorList>
            <person name="Kook J.-K."/>
            <person name="Park S.-N."/>
            <person name="Lim Y.K."/>
            <person name="Roh H."/>
        </authorList>
    </citation>
    <scope>NUCLEOTIDE SEQUENCE [LARGE SCALE GENOMIC DNA]</scope>
    <source>
        <strain evidence="10">KCOM 1535</strain>
        <strain evidence="12">KCOM 1535 / ChDC B708</strain>
    </source>
</reference>
<reference evidence="11" key="2">
    <citation type="submission" date="2022-07" db="EMBL/GenBank/DDBJ databases">
        <title>Parvimonas micra travels from the subgingival sulcus of the human oral cavity to the colorectal adenocarcinoma.</title>
        <authorList>
            <person name="Conde-Perez K."/>
            <person name="Buetas E."/>
            <person name="Aja-Macaya P."/>
            <person name="Martin-De Arribas E."/>
            <person name="Iglesias-Corras I."/>
            <person name="Trigo-Tasende N."/>
            <person name="Nasser-Ali M."/>
            <person name="Estevez L.S."/>
            <person name="Rumbo-Feal S."/>
            <person name="Otero-Alen B."/>
            <person name="Noguera J.F."/>
            <person name="Concha A."/>
            <person name="Pardinas-Lopez S."/>
            <person name="Carda-Dieguez M."/>
            <person name="Gomez-Randulfe I."/>
            <person name="Martinez-Lago N."/>
            <person name="Ladra S."/>
            <person name="Aparicio L.A."/>
            <person name="Bou G."/>
            <person name="Mira A."/>
            <person name="Vallejo J.A."/>
            <person name="Poza M."/>
        </authorList>
    </citation>
    <scope>NUCLEOTIDE SEQUENCE</scope>
    <source>
        <strain evidence="11">PM79KC-AC-4</strain>
    </source>
</reference>
<dbReference type="InterPro" id="IPR016032">
    <property type="entry name" value="Sig_transdc_resp-reg_C-effctor"/>
</dbReference>
<evidence type="ECO:0000259" key="8">
    <source>
        <dbReference type="PROSITE" id="PS50110"/>
    </source>
</evidence>
<sequence>MKLKILMALPTDSQINDLMYSMTEDENYEITTSNNIEDTIILADQKNFDMIIMDMNFKDGTGLDLKRKLNEFCDIPTIVTTTLKDDMQKILIFEYGADDYLIYPFNILELKARIRAIMRRFGQRRTDIDNLIFADDLEFNIVGRTVKLKGEEVDLTGKEFDILYIMAINPEKIFSREDIAKTVWKEEHVSDYRKIDVHIRRLREKINIGNITYIQTKWGEGYYYKKIQG</sequence>
<dbReference type="PANTHER" id="PTHR48111:SF40">
    <property type="entry name" value="PHOSPHATE REGULON TRANSCRIPTIONAL REGULATORY PROTEIN PHOB"/>
    <property type="match status" value="1"/>
</dbReference>
<feature type="domain" description="OmpR/PhoB-type" evidence="9">
    <location>
        <begin position="129"/>
        <end position="226"/>
    </location>
</feature>
<dbReference type="Gene3D" id="1.10.10.10">
    <property type="entry name" value="Winged helix-like DNA-binding domain superfamily/Winged helix DNA-binding domain"/>
    <property type="match status" value="1"/>
</dbReference>
<dbReference type="GO" id="GO:0000976">
    <property type="term" value="F:transcription cis-regulatory region binding"/>
    <property type="evidence" value="ECO:0007669"/>
    <property type="project" value="TreeGrafter"/>
</dbReference>
<dbReference type="PROSITE" id="PS50110">
    <property type="entry name" value="RESPONSE_REGULATORY"/>
    <property type="match status" value="1"/>
</dbReference>
<proteinExistence type="predicted"/>
<feature type="domain" description="Response regulatory" evidence="8">
    <location>
        <begin position="4"/>
        <end position="118"/>
    </location>
</feature>
<feature type="modified residue" description="4-aspartylphosphate" evidence="6">
    <location>
        <position position="54"/>
    </location>
</feature>
<protein>
    <submittedName>
        <fullName evidence="10">Histidine kinase</fullName>
    </submittedName>
    <submittedName>
        <fullName evidence="11">Response regulator transcription factor</fullName>
    </submittedName>
</protein>
<organism evidence="10 12">
    <name type="scientific">Parvimonas micra</name>
    <dbReference type="NCBI Taxonomy" id="33033"/>
    <lineage>
        <taxon>Bacteria</taxon>
        <taxon>Bacillati</taxon>
        <taxon>Bacillota</taxon>
        <taxon>Tissierellia</taxon>
        <taxon>Tissierellales</taxon>
        <taxon>Peptoniphilaceae</taxon>
        <taxon>Parvimonas</taxon>
    </lineage>
</organism>
<dbReference type="AlphaFoldDB" id="A0A0B4S0Z7"/>
<dbReference type="InterPro" id="IPR011006">
    <property type="entry name" value="CheY-like_superfamily"/>
</dbReference>
<dbReference type="PROSITE" id="PS51755">
    <property type="entry name" value="OMPR_PHOB"/>
    <property type="match status" value="1"/>
</dbReference>
<dbReference type="SMART" id="SM00862">
    <property type="entry name" value="Trans_reg_C"/>
    <property type="match status" value="1"/>
</dbReference>
<dbReference type="Pfam" id="PF00072">
    <property type="entry name" value="Response_reg"/>
    <property type="match status" value="1"/>
</dbReference>
<dbReference type="KEGG" id="pmic:NW74_03805"/>
<keyword evidence="4 7" id="KW-0238">DNA-binding</keyword>
<dbReference type="SUPFAM" id="SSF52172">
    <property type="entry name" value="CheY-like"/>
    <property type="match status" value="1"/>
</dbReference>
<evidence type="ECO:0000313" key="12">
    <source>
        <dbReference type="Proteomes" id="UP000031386"/>
    </source>
</evidence>
<dbReference type="InterPro" id="IPR001789">
    <property type="entry name" value="Sig_transdc_resp-reg_receiver"/>
</dbReference>
<dbReference type="GO" id="GO:0032993">
    <property type="term" value="C:protein-DNA complex"/>
    <property type="evidence" value="ECO:0007669"/>
    <property type="project" value="TreeGrafter"/>
</dbReference>
<evidence type="ECO:0000256" key="3">
    <source>
        <dbReference type="ARBA" id="ARBA00023015"/>
    </source>
</evidence>
<evidence type="ECO:0000313" key="10">
    <source>
        <dbReference type="EMBL" id="AIZ36522.1"/>
    </source>
</evidence>
<evidence type="ECO:0000256" key="7">
    <source>
        <dbReference type="PROSITE-ProRule" id="PRU01091"/>
    </source>
</evidence>
<dbReference type="RefSeq" id="WP_041953902.1">
    <property type="nucleotide sequence ID" value="NZ_CAUUFC010000020.1"/>
</dbReference>
<keyword evidence="10" id="KW-0808">Transferase</keyword>
<evidence type="ECO:0000256" key="2">
    <source>
        <dbReference type="ARBA" id="ARBA00023012"/>
    </source>
</evidence>
<accession>A0A0B4S0Z7</accession>
<gene>
    <name evidence="11" type="ORF">NND69_00180</name>
    <name evidence="10" type="ORF">NW74_03805</name>
</gene>
<dbReference type="GO" id="GO:0006355">
    <property type="term" value="P:regulation of DNA-templated transcription"/>
    <property type="evidence" value="ECO:0007669"/>
    <property type="project" value="InterPro"/>
</dbReference>
<feature type="DNA-binding region" description="OmpR/PhoB-type" evidence="7">
    <location>
        <begin position="129"/>
        <end position="226"/>
    </location>
</feature>
<dbReference type="EMBL" id="JANDZV010000001">
    <property type="protein sequence ID" value="MCZ7406787.1"/>
    <property type="molecule type" value="Genomic_DNA"/>
</dbReference>
<dbReference type="InterPro" id="IPR039420">
    <property type="entry name" value="WalR-like"/>
</dbReference>
<dbReference type="InterPro" id="IPR001867">
    <property type="entry name" value="OmpR/PhoB-type_DNA-bd"/>
</dbReference>
<evidence type="ECO:0000256" key="6">
    <source>
        <dbReference type="PROSITE-ProRule" id="PRU00169"/>
    </source>
</evidence>
<dbReference type="Proteomes" id="UP001141458">
    <property type="component" value="Unassembled WGS sequence"/>
</dbReference>
<dbReference type="EMBL" id="CP009761">
    <property type="protein sequence ID" value="AIZ36522.1"/>
    <property type="molecule type" value="Genomic_DNA"/>
</dbReference>
<evidence type="ECO:0000259" key="9">
    <source>
        <dbReference type="PROSITE" id="PS51755"/>
    </source>
</evidence>
<evidence type="ECO:0000313" key="11">
    <source>
        <dbReference type="EMBL" id="MCZ7406787.1"/>
    </source>
</evidence>
<keyword evidence="5" id="KW-0804">Transcription</keyword>
<keyword evidence="10" id="KW-0418">Kinase</keyword>
<dbReference type="CDD" id="cd00383">
    <property type="entry name" value="trans_reg_C"/>
    <property type="match status" value="1"/>
</dbReference>
<dbReference type="Gene3D" id="6.10.250.690">
    <property type="match status" value="1"/>
</dbReference>
<name>A0A0B4S0Z7_9FIRM</name>
<keyword evidence="3" id="KW-0805">Transcription regulation</keyword>
<keyword evidence="2" id="KW-0902">Two-component regulatory system</keyword>